<accession>A0AAD3HCE6</accession>
<keyword evidence="2" id="KW-1185">Reference proteome</keyword>
<organism evidence="1 2">
    <name type="scientific">Chaetoceros tenuissimus</name>
    <dbReference type="NCBI Taxonomy" id="426638"/>
    <lineage>
        <taxon>Eukaryota</taxon>
        <taxon>Sar</taxon>
        <taxon>Stramenopiles</taxon>
        <taxon>Ochrophyta</taxon>
        <taxon>Bacillariophyta</taxon>
        <taxon>Coscinodiscophyceae</taxon>
        <taxon>Chaetocerotophycidae</taxon>
        <taxon>Chaetocerotales</taxon>
        <taxon>Chaetocerotaceae</taxon>
        <taxon>Chaetoceros</taxon>
    </lineage>
</organism>
<dbReference type="Proteomes" id="UP001054902">
    <property type="component" value="Unassembled WGS sequence"/>
</dbReference>
<name>A0AAD3HCE6_9STRA</name>
<evidence type="ECO:0000313" key="1">
    <source>
        <dbReference type="EMBL" id="GFH58697.1"/>
    </source>
</evidence>
<dbReference type="AlphaFoldDB" id="A0AAD3HCE6"/>
<proteinExistence type="predicted"/>
<reference evidence="1 2" key="1">
    <citation type="journal article" date="2021" name="Sci. Rep.">
        <title>The genome of the diatom Chaetoceros tenuissimus carries an ancient integrated fragment of an extant virus.</title>
        <authorList>
            <person name="Hongo Y."/>
            <person name="Kimura K."/>
            <person name="Takaki Y."/>
            <person name="Yoshida Y."/>
            <person name="Baba S."/>
            <person name="Kobayashi G."/>
            <person name="Nagasaki K."/>
            <person name="Hano T."/>
            <person name="Tomaru Y."/>
        </authorList>
    </citation>
    <scope>NUCLEOTIDE SEQUENCE [LARGE SCALE GENOMIC DNA]</scope>
    <source>
        <strain evidence="1 2">NIES-3715</strain>
    </source>
</reference>
<evidence type="ECO:0000313" key="2">
    <source>
        <dbReference type="Proteomes" id="UP001054902"/>
    </source>
</evidence>
<sequence>MITSVMKILTEIMLWGAITKEIYTLVTCAGYDSGNTSVITKIFEFIDGIRAPEFGHYHEAHFDDNLPDLDRSLPHVDIVPVAIHQYHPMREYMSGITGRLTSTWSFQSHDKRDPNKPLGPTPEIFILTFYPPLPMNPPFQFRLLFYEGNHLDELPEPTLDQTDVFPCLANRTNETLTIYVLAIIYLMATLPPEFVKNRTLYHYRLLLPNNLPTTQQPYNIEKMQHVEITTNDIVKYLNPKSTTQHNTGRWNSLGIYRTSGAAASAAAPRIGGGLVTYP</sequence>
<gene>
    <name evidence="1" type="ORF">CTEN210_15173</name>
</gene>
<comment type="caution">
    <text evidence="1">The sequence shown here is derived from an EMBL/GenBank/DDBJ whole genome shotgun (WGS) entry which is preliminary data.</text>
</comment>
<protein>
    <submittedName>
        <fullName evidence="1">Uncharacterized protein</fullName>
    </submittedName>
</protein>
<dbReference type="EMBL" id="BLLK01000062">
    <property type="protein sequence ID" value="GFH58697.1"/>
    <property type="molecule type" value="Genomic_DNA"/>
</dbReference>